<evidence type="ECO:0000259" key="2">
    <source>
        <dbReference type="Pfam" id="PF03713"/>
    </source>
</evidence>
<name>A0ABR9JYE8_9ACTN</name>
<dbReference type="InterPro" id="IPR012347">
    <property type="entry name" value="Ferritin-like"/>
</dbReference>
<keyword evidence="4" id="KW-1185">Reference proteome</keyword>
<feature type="transmembrane region" description="Helical" evidence="1">
    <location>
        <begin position="7"/>
        <end position="30"/>
    </location>
</feature>
<accession>A0ABR9JYE8</accession>
<keyword evidence="1" id="KW-1133">Transmembrane helix</keyword>
<dbReference type="PANTHER" id="PTHR36933">
    <property type="entry name" value="SLL0788 PROTEIN"/>
    <property type="match status" value="1"/>
</dbReference>
<dbReference type="EMBL" id="JADBDZ010000001">
    <property type="protein sequence ID" value="MBE1535609.1"/>
    <property type="molecule type" value="Genomic_DNA"/>
</dbReference>
<sequence length="219" mass="23245">MNRRDRAGRVFSAVAFMVIGAVAAILLLGAGRSPDPARLPAAAASDIGFSQDMIVHHQQAVTMVQAAGGRLSPPVAQLATGIEINQLKEIGQMQGWLSLWKAPQVPSGPPMTWMTAHHGHDGRTAGSGDAPMPGMASVREIQRLGELNGAEADTWFLKLMIRHHEGGLIMSTAAARQSTLQQVRSLATLMTTAQRREIATMLGLLSALGHKPLPSPTRG</sequence>
<reference evidence="3 4" key="1">
    <citation type="submission" date="2020-10" db="EMBL/GenBank/DDBJ databases">
        <title>Sequencing the genomes of 1000 actinobacteria strains.</title>
        <authorList>
            <person name="Klenk H.-P."/>
        </authorList>
    </citation>
    <scope>NUCLEOTIDE SEQUENCE [LARGE SCALE GENOMIC DNA]</scope>
    <source>
        <strain evidence="3 4">DSM 46744</strain>
    </source>
</reference>
<proteinExistence type="predicted"/>
<feature type="domain" description="DUF305" evidence="2">
    <location>
        <begin position="46"/>
        <end position="204"/>
    </location>
</feature>
<evidence type="ECO:0000313" key="3">
    <source>
        <dbReference type="EMBL" id="MBE1535609.1"/>
    </source>
</evidence>
<evidence type="ECO:0000256" key="1">
    <source>
        <dbReference type="SAM" id="Phobius"/>
    </source>
</evidence>
<dbReference type="PANTHER" id="PTHR36933:SF1">
    <property type="entry name" value="SLL0788 PROTEIN"/>
    <property type="match status" value="1"/>
</dbReference>
<evidence type="ECO:0000313" key="4">
    <source>
        <dbReference type="Proteomes" id="UP000627838"/>
    </source>
</evidence>
<dbReference type="Gene3D" id="1.20.1260.10">
    <property type="match status" value="1"/>
</dbReference>
<dbReference type="Proteomes" id="UP000627838">
    <property type="component" value="Unassembled WGS sequence"/>
</dbReference>
<keyword evidence="1" id="KW-0472">Membrane</keyword>
<protein>
    <submittedName>
        <fullName evidence="3">Uncharacterized protein (DUF305 family)</fullName>
    </submittedName>
</protein>
<comment type="caution">
    <text evidence="3">The sequence shown here is derived from an EMBL/GenBank/DDBJ whole genome shotgun (WGS) entry which is preliminary data.</text>
</comment>
<keyword evidence="1" id="KW-0812">Transmembrane</keyword>
<organism evidence="3 4">
    <name type="scientific">Actinomadura algeriensis</name>
    <dbReference type="NCBI Taxonomy" id="1679523"/>
    <lineage>
        <taxon>Bacteria</taxon>
        <taxon>Bacillati</taxon>
        <taxon>Actinomycetota</taxon>
        <taxon>Actinomycetes</taxon>
        <taxon>Streptosporangiales</taxon>
        <taxon>Thermomonosporaceae</taxon>
        <taxon>Actinomadura</taxon>
    </lineage>
</organism>
<gene>
    <name evidence="3" type="ORF">H4W34_005442</name>
</gene>
<dbReference type="InterPro" id="IPR005183">
    <property type="entry name" value="DUF305_CopM-like"/>
</dbReference>
<dbReference type="Pfam" id="PF03713">
    <property type="entry name" value="DUF305"/>
    <property type="match status" value="1"/>
</dbReference>
<dbReference type="RefSeq" id="WP_192761774.1">
    <property type="nucleotide sequence ID" value="NZ_JADBDZ010000001.1"/>
</dbReference>